<evidence type="ECO:0000313" key="3">
    <source>
        <dbReference type="EMBL" id="SEQ43506.1"/>
    </source>
</evidence>
<dbReference type="PROSITE" id="PS51208">
    <property type="entry name" value="AUTOTRANSPORTER"/>
    <property type="match status" value="1"/>
</dbReference>
<dbReference type="InterPro" id="IPR012332">
    <property type="entry name" value="Autotransporter_pectin_lyase_C"/>
</dbReference>
<proteinExistence type="predicted"/>
<accession>A0A1H9G039</accession>
<evidence type="ECO:0000313" key="4">
    <source>
        <dbReference type="Proteomes" id="UP000198749"/>
    </source>
</evidence>
<keyword evidence="1" id="KW-0732">Signal</keyword>
<dbReference type="PANTHER" id="PTHR35037:SF3">
    <property type="entry name" value="C-TERMINAL REGION OF AIDA-LIKE PROTEIN"/>
    <property type="match status" value="1"/>
</dbReference>
<dbReference type="AlphaFoldDB" id="A0A1H9G039"/>
<keyword evidence="4" id="KW-1185">Reference proteome</keyword>
<dbReference type="InterPro" id="IPR051551">
    <property type="entry name" value="Autotransporter_adhesion"/>
</dbReference>
<organism evidence="3 4">
    <name type="scientific">Amphritea atlantica</name>
    <dbReference type="NCBI Taxonomy" id="355243"/>
    <lineage>
        <taxon>Bacteria</taxon>
        <taxon>Pseudomonadati</taxon>
        <taxon>Pseudomonadota</taxon>
        <taxon>Gammaproteobacteria</taxon>
        <taxon>Oceanospirillales</taxon>
        <taxon>Oceanospirillaceae</taxon>
        <taxon>Amphritea</taxon>
    </lineage>
</organism>
<dbReference type="SMART" id="SM00869">
    <property type="entry name" value="Autotransporter"/>
    <property type="match status" value="1"/>
</dbReference>
<feature type="chain" id="PRO_5011531521" evidence="1">
    <location>
        <begin position="36"/>
        <end position="1170"/>
    </location>
</feature>
<dbReference type="Pfam" id="PF03797">
    <property type="entry name" value="Autotransporter"/>
    <property type="match status" value="1"/>
</dbReference>
<dbReference type="GO" id="GO:0019867">
    <property type="term" value="C:outer membrane"/>
    <property type="evidence" value="ECO:0007669"/>
    <property type="project" value="InterPro"/>
</dbReference>
<dbReference type="EMBL" id="FOGB01000003">
    <property type="protein sequence ID" value="SEQ43506.1"/>
    <property type="molecule type" value="Genomic_DNA"/>
</dbReference>
<dbReference type="Proteomes" id="UP000198749">
    <property type="component" value="Unassembled WGS sequence"/>
</dbReference>
<dbReference type="SUPFAM" id="SSF51126">
    <property type="entry name" value="Pectin lyase-like"/>
    <property type="match status" value="1"/>
</dbReference>
<name>A0A1H9G039_9GAMM</name>
<dbReference type="SUPFAM" id="SSF103515">
    <property type="entry name" value="Autotransporter"/>
    <property type="match status" value="1"/>
</dbReference>
<dbReference type="RefSeq" id="WP_091356166.1">
    <property type="nucleotide sequence ID" value="NZ_AP025284.1"/>
</dbReference>
<feature type="signal peptide" evidence="1">
    <location>
        <begin position="1"/>
        <end position="35"/>
    </location>
</feature>
<reference evidence="4" key="1">
    <citation type="submission" date="2016-10" db="EMBL/GenBank/DDBJ databases">
        <authorList>
            <person name="Varghese N."/>
            <person name="Submissions S."/>
        </authorList>
    </citation>
    <scope>NUCLEOTIDE SEQUENCE [LARGE SCALE GENOMIC DNA]</scope>
    <source>
        <strain evidence="4">DSM 18887</strain>
    </source>
</reference>
<sequence>MWLQQTARTPFKRLKLGASIAATLLSGYGSRQAFAGSCLPGGSANTYICNGAENNATDVTQTLNSGANPLTVTTSAGFGIDTTSTGGNAIDLRNSSGSSISFADTNGSVITGRNYGINTRNNGTGATTITVSGEVSGENRNGVNAYNGSTTTDLTINTSTVTGYNGGIVANNLGTGATSITSSQEVNSTANYFGTGIGISATNSTTATDLTVTAARVTGYWQGISVYNAGTGATSITSTDTVTGGISAGNVSRASDLNIKTMVVTGRNSGISAFHEGSGAITITTTGTVTGVTDYGINARSENRSSELIINTVAVTGGFTGIKSTNNGLGSTSISSTGTVTGLDYSGIDAENFGQSTHLTIKTSDVIGQIDGIFTRNNGTGKTNITTTGTVKGLHRCGIVAGNRYSASDIVISAVDISGPERAIVTNNSGTGETRITSTGNVVGGISASNYVTSTDISITAATVTDHDLSPNHLNRGIITVSNRGTGETSITTGNVSVTQSGIFGIGIKANNYGTATDLTINSATITSDYRAIAARNYGTGATNITTSRDVSGQIYAKNYFTATQLTISTAAVTSHYGGVSANNYGKGPTYITSTGTVTGGAQSTGISAINLGTDLTINSVAVTGGKSGISARNLYDTGTTSITVSGTVTGGSGAGIDNYNTHNSSITLNTGSSVSAASGIAIEDGPGDTTVTINTGASATGSIRSTGGSNKIILDGGTLNVATGLALAVDGDVFNHGVINLQNSSVDAGATVNGNFTGGGDLLIDTDLATDAADTLAITGNVLAGGTQVRVNDISTGPATGNDITLISVDGTTKAGDFTLATPLVNGAFNYNALSLMGNDWVLQSVGTAGGHAYTPFASGVEALGQSLLTLEALPSLADRTRNRITGANSGDDTAIDTPVWLRIASGKRSIDGTDSTTGANFDTNHWRAQIGVDFTLSDTAASRFVAGVNAGYGQANTDVSSSTGNSKLETENYNLGVSGTWTFINGAYVDLQAQKSWYTTDLSASGAGKVNDISAEGYSASIEAGHKIPLSESLQVTPQAQLIYAKVDSDNFTGANSELVKLSDSNSLKARIGAELAKQFTDDGASQGFILANVIHEFEDETQVNVSGAQLTNSVDDWSAELGAGIRHSWNKGSTRYQLFASVTGGSSLENQGDSHSVEGEFGFKVHF</sequence>
<dbReference type="Gene3D" id="2.160.20.20">
    <property type="match status" value="1"/>
</dbReference>
<protein>
    <submittedName>
        <fullName evidence="3">Outer membrane autotransporter barrel domain-containing protein</fullName>
    </submittedName>
</protein>
<dbReference type="Gene3D" id="2.40.128.130">
    <property type="entry name" value="Autotransporter beta-domain"/>
    <property type="match status" value="1"/>
</dbReference>
<dbReference type="InterPro" id="IPR036709">
    <property type="entry name" value="Autotransporte_beta_dom_sf"/>
</dbReference>
<dbReference type="InterPro" id="IPR005546">
    <property type="entry name" value="Autotransporte_beta"/>
</dbReference>
<dbReference type="InterPro" id="IPR006315">
    <property type="entry name" value="OM_autotransptr_brl_dom"/>
</dbReference>
<evidence type="ECO:0000256" key="1">
    <source>
        <dbReference type="SAM" id="SignalP"/>
    </source>
</evidence>
<dbReference type="PANTHER" id="PTHR35037">
    <property type="entry name" value="C-TERMINAL REGION OF AIDA-LIKE PROTEIN"/>
    <property type="match status" value="1"/>
</dbReference>
<gene>
    <name evidence="3" type="ORF">SAMN03080615_01540</name>
</gene>
<dbReference type="NCBIfam" id="TIGR01414">
    <property type="entry name" value="autotrans_barl"/>
    <property type="match status" value="1"/>
</dbReference>
<evidence type="ECO:0000259" key="2">
    <source>
        <dbReference type="PROSITE" id="PS51208"/>
    </source>
</evidence>
<feature type="domain" description="Autotransporter" evidence="2">
    <location>
        <begin position="894"/>
        <end position="1170"/>
    </location>
</feature>
<dbReference type="InterPro" id="IPR011050">
    <property type="entry name" value="Pectin_lyase_fold/virulence"/>
</dbReference>
<dbReference type="OrthoDB" id="6053567at2"/>